<evidence type="ECO:0000313" key="3">
    <source>
        <dbReference type="Proteomes" id="UP000237105"/>
    </source>
</evidence>
<name>A0A2P5AWL4_PARAD</name>
<feature type="region of interest" description="Disordered" evidence="1">
    <location>
        <begin position="19"/>
        <end position="52"/>
    </location>
</feature>
<dbReference type="OrthoDB" id="10409126at2759"/>
<proteinExistence type="predicted"/>
<comment type="caution">
    <text evidence="2">The sequence shown here is derived from an EMBL/GenBank/DDBJ whole genome shotgun (WGS) entry which is preliminary data.</text>
</comment>
<keyword evidence="3" id="KW-1185">Reference proteome</keyword>
<dbReference type="AlphaFoldDB" id="A0A2P5AWL4"/>
<protein>
    <submittedName>
        <fullName evidence="2">Uncharacterized protein</fullName>
    </submittedName>
</protein>
<evidence type="ECO:0000256" key="1">
    <source>
        <dbReference type="SAM" id="MobiDB-lite"/>
    </source>
</evidence>
<feature type="compositionally biased region" description="Basic and acidic residues" evidence="1">
    <location>
        <begin position="39"/>
        <end position="52"/>
    </location>
</feature>
<sequence>MSNHLEVVGDDEIRLHSPEVTKMESTTAVRWGSSGDSGSARDEGRGSFTFER</sequence>
<evidence type="ECO:0000313" key="2">
    <source>
        <dbReference type="EMBL" id="PON40953.1"/>
    </source>
</evidence>
<reference evidence="3" key="1">
    <citation type="submission" date="2016-06" db="EMBL/GenBank/DDBJ databases">
        <title>Parallel loss of symbiosis genes in relatives of nitrogen-fixing non-legume Parasponia.</title>
        <authorList>
            <person name="Van Velzen R."/>
            <person name="Holmer R."/>
            <person name="Bu F."/>
            <person name="Rutten L."/>
            <person name="Van Zeijl A."/>
            <person name="Liu W."/>
            <person name="Santuari L."/>
            <person name="Cao Q."/>
            <person name="Sharma T."/>
            <person name="Shen D."/>
            <person name="Roswanjaya Y."/>
            <person name="Wardhani T."/>
            <person name="Kalhor M.S."/>
            <person name="Jansen J."/>
            <person name="Van den Hoogen J."/>
            <person name="Gungor B."/>
            <person name="Hartog M."/>
            <person name="Hontelez J."/>
            <person name="Verver J."/>
            <person name="Yang W.-C."/>
            <person name="Schijlen E."/>
            <person name="Repin R."/>
            <person name="Schilthuizen M."/>
            <person name="Schranz E."/>
            <person name="Heidstra R."/>
            <person name="Miyata K."/>
            <person name="Fedorova E."/>
            <person name="Kohlen W."/>
            <person name="Bisseling T."/>
            <person name="Smit S."/>
            <person name="Geurts R."/>
        </authorList>
    </citation>
    <scope>NUCLEOTIDE SEQUENCE [LARGE SCALE GENOMIC DNA]</scope>
    <source>
        <strain evidence="3">cv. WU1-14</strain>
    </source>
</reference>
<dbReference type="EMBL" id="JXTB01000428">
    <property type="protein sequence ID" value="PON40953.1"/>
    <property type="molecule type" value="Genomic_DNA"/>
</dbReference>
<gene>
    <name evidence="2" type="ORF">PanWU01x14_293430</name>
</gene>
<organism evidence="2 3">
    <name type="scientific">Parasponia andersonii</name>
    <name type="common">Sponia andersonii</name>
    <dbReference type="NCBI Taxonomy" id="3476"/>
    <lineage>
        <taxon>Eukaryota</taxon>
        <taxon>Viridiplantae</taxon>
        <taxon>Streptophyta</taxon>
        <taxon>Embryophyta</taxon>
        <taxon>Tracheophyta</taxon>
        <taxon>Spermatophyta</taxon>
        <taxon>Magnoliopsida</taxon>
        <taxon>eudicotyledons</taxon>
        <taxon>Gunneridae</taxon>
        <taxon>Pentapetalae</taxon>
        <taxon>rosids</taxon>
        <taxon>fabids</taxon>
        <taxon>Rosales</taxon>
        <taxon>Cannabaceae</taxon>
        <taxon>Parasponia</taxon>
    </lineage>
</organism>
<accession>A0A2P5AWL4</accession>
<dbReference type="Proteomes" id="UP000237105">
    <property type="component" value="Unassembled WGS sequence"/>
</dbReference>